<dbReference type="Pfam" id="PF11148">
    <property type="entry name" value="DUF2922"/>
    <property type="match status" value="1"/>
</dbReference>
<protein>
    <recommendedName>
        <fullName evidence="2">DUF2922 domain-containing protein</fullName>
    </recommendedName>
</protein>
<organism evidence="1">
    <name type="scientific">uncultured Sporomusa sp</name>
    <dbReference type="NCBI Taxonomy" id="307249"/>
    <lineage>
        <taxon>Bacteria</taxon>
        <taxon>Bacillati</taxon>
        <taxon>Bacillota</taxon>
        <taxon>Negativicutes</taxon>
        <taxon>Selenomonadales</taxon>
        <taxon>Sporomusaceae</taxon>
        <taxon>Sporomusa</taxon>
        <taxon>environmental samples</taxon>
    </lineage>
</organism>
<reference evidence="1" key="1">
    <citation type="submission" date="2016-08" db="EMBL/GenBank/DDBJ databases">
        <authorList>
            <person name="Seilhamer J.J."/>
        </authorList>
    </citation>
    <scope>NUCLEOTIDE SEQUENCE</scope>
    <source>
        <strain evidence="1">86</strain>
    </source>
</reference>
<dbReference type="RefSeq" id="WP_075757202.1">
    <property type="nucleotide sequence ID" value="NZ_LT608335.1"/>
</dbReference>
<gene>
    <name evidence="1" type="ORF">KL86SPO_70505</name>
</gene>
<dbReference type="InterPro" id="IPR021321">
    <property type="entry name" value="DUF2922"/>
</dbReference>
<proteinExistence type="predicted"/>
<dbReference type="EMBL" id="FMJE01000007">
    <property type="protein sequence ID" value="SCM83647.1"/>
    <property type="molecule type" value="Genomic_DNA"/>
</dbReference>
<evidence type="ECO:0008006" key="2">
    <source>
        <dbReference type="Google" id="ProtNLM"/>
    </source>
</evidence>
<evidence type="ECO:0000313" key="1">
    <source>
        <dbReference type="EMBL" id="SCM83647.1"/>
    </source>
</evidence>
<accession>A0A212M1M2</accession>
<dbReference type="AlphaFoldDB" id="A0A212M1M2"/>
<sequence>MTKTLQMVFLNSAGKETVISVADPKDDLTLAQVQAVMQDIIDKNIFVVKGNTLAGQVEARISNRETVALV</sequence>
<name>A0A212M1M2_9FIRM</name>